<sequence>MAGIAVAVANASKATNVITETIPSVKVIRARLSKPSGKAVSVMIPESSGIFARLAATTQARVNFLAVRADGESRWIAIRDPSFTA</sequence>
<evidence type="ECO:0000313" key="2">
    <source>
        <dbReference type="EMBL" id="CAB5009834.1"/>
    </source>
</evidence>
<accession>A0A6J7Q6E4</accession>
<protein>
    <submittedName>
        <fullName evidence="2">Unannotated protein</fullName>
    </submittedName>
</protein>
<reference evidence="2" key="1">
    <citation type="submission" date="2020-05" db="EMBL/GenBank/DDBJ databases">
        <authorList>
            <person name="Chiriac C."/>
            <person name="Salcher M."/>
            <person name="Ghai R."/>
            <person name="Kavagutti S V."/>
        </authorList>
    </citation>
    <scope>NUCLEOTIDE SEQUENCE</scope>
</reference>
<organism evidence="2">
    <name type="scientific">freshwater metagenome</name>
    <dbReference type="NCBI Taxonomy" id="449393"/>
    <lineage>
        <taxon>unclassified sequences</taxon>
        <taxon>metagenomes</taxon>
        <taxon>ecological metagenomes</taxon>
    </lineage>
</organism>
<dbReference type="AlphaFoldDB" id="A0A6J7Q6E4"/>
<dbReference type="EMBL" id="CAEZXZ010000096">
    <property type="protein sequence ID" value="CAB4705905.1"/>
    <property type="molecule type" value="Genomic_DNA"/>
</dbReference>
<evidence type="ECO:0000313" key="1">
    <source>
        <dbReference type="EMBL" id="CAB4705905.1"/>
    </source>
</evidence>
<gene>
    <name evidence="1" type="ORF">UFOPK2625_00740</name>
    <name evidence="2" type="ORF">UFOPK4043_01003</name>
</gene>
<dbReference type="EMBL" id="CAFBPA010000149">
    <property type="protein sequence ID" value="CAB5009834.1"/>
    <property type="molecule type" value="Genomic_DNA"/>
</dbReference>
<proteinExistence type="predicted"/>
<name>A0A6J7Q6E4_9ZZZZ</name>